<dbReference type="PANTHER" id="PTHR33514:SF13">
    <property type="entry name" value="PROTEIN ABCI12, CHLOROPLASTIC"/>
    <property type="match status" value="1"/>
</dbReference>
<dbReference type="RefSeq" id="WP_106585378.1">
    <property type="nucleotide sequence ID" value="NZ_PYGA01000018.1"/>
</dbReference>
<comment type="subcellular location">
    <subcellularLocation>
        <location evidence="1">Membrane</location>
        <topology evidence="1">Multi-pass membrane protein</topology>
    </subcellularLocation>
</comment>
<dbReference type="OrthoDB" id="509049at2"/>
<name>A0A2P8D5A9_9ACTN</name>
<protein>
    <submittedName>
        <fullName evidence="6">Biotin transport system permease protein</fullName>
    </submittedName>
</protein>
<dbReference type="AlphaFoldDB" id="A0A2P8D5A9"/>
<dbReference type="EMBL" id="PYGA01000018">
    <property type="protein sequence ID" value="PSK92382.1"/>
    <property type="molecule type" value="Genomic_DNA"/>
</dbReference>
<comment type="caution">
    <text evidence="6">The sequence shown here is derived from an EMBL/GenBank/DDBJ whole genome shotgun (WGS) entry which is preliminary data.</text>
</comment>
<dbReference type="Proteomes" id="UP000240542">
    <property type="component" value="Unassembled WGS sequence"/>
</dbReference>
<dbReference type="CDD" id="cd16914">
    <property type="entry name" value="EcfT"/>
    <property type="match status" value="1"/>
</dbReference>
<sequence>MSTVGLYVPGDGPAHRAPAGAKLLVLLVAVSAMLLAGDLRVALAAVAAAVLLYPLCGLAPRHVWRTVRPLLVFVAVIGVFQWYAADAQTAVRVCAQLVAAVLLAGLVTLTTKVSAMLALFERLAGPLRHVGVRPDRVALTLALTIRCIPLVATAYRNSREAYAARGLRGRPHLLVVPVIVGLIRSAEAMGEAMVARGID</sequence>
<evidence type="ECO:0000256" key="2">
    <source>
        <dbReference type="ARBA" id="ARBA00022692"/>
    </source>
</evidence>
<evidence type="ECO:0000256" key="4">
    <source>
        <dbReference type="ARBA" id="ARBA00023136"/>
    </source>
</evidence>
<proteinExistence type="predicted"/>
<dbReference type="GO" id="GO:0005886">
    <property type="term" value="C:plasma membrane"/>
    <property type="evidence" value="ECO:0007669"/>
    <property type="project" value="UniProtKB-ARBA"/>
</dbReference>
<evidence type="ECO:0000313" key="6">
    <source>
        <dbReference type="EMBL" id="PSK92382.1"/>
    </source>
</evidence>
<dbReference type="PANTHER" id="PTHR33514">
    <property type="entry name" value="PROTEIN ABCI12, CHLOROPLASTIC"/>
    <property type="match status" value="1"/>
</dbReference>
<organism evidence="6 7">
    <name type="scientific">Murinocardiopsis flavida</name>
    <dbReference type="NCBI Taxonomy" id="645275"/>
    <lineage>
        <taxon>Bacteria</taxon>
        <taxon>Bacillati</taxon>
        <taxon>Actinomycetota</taxon>
        <taxon>Actinomycetes</taxon>
        <taxon>Streptosporangiales</taxon>
        <taxon>Nocardiopsidaceae</taxon>
        <taxon>Murinocardiopsis</taxon>
    </lineage>
</organism>
<evidence type="ECO:0000256" key="1">
    <source>
        <dbReference type="ARBA" id="ARBA00004141"/>
    </source>
</evidence>
<feature type="transmembrane region" description="Helical" evidence="5">
    <location>
        <begin position="66"/>
        <end position="85"/>
    </location>
</feature>
<dbReference type="Pfam" id="PF02361">
    <property type="entry name" value="CbiQ"/>
    <property type="match status" value="1"/>
</dbReference>
<evidence type="ECO:0000256" key="5">
    <source>
        <dbReference type="SAM" id="Phobius"/>
    </source>
</evidence>
<feature type="transmembrane region" description="Helical" evidence="5">
    <location>
        <begin position="41"/>
        <end position="60"/>
    </location>
</feature>
<keyword evidence="7" id="KW-1185">Reference proteome</keyword>
<dbReference type="InterPro" id="IPR003339">
    <property type="entry name" value="ABC/ECF_trnsptr_transmembrane"/>
</dbReference>
<keyword evidence="4 5" id="KW-0472">Membrane</keyword>
<evidence type="ECO:0000256" key="3">
    <source>
        <dbReference type="ARBA" id="ARBA00022989"/>
    </source>
</evidence>
<evidence type="ECO:0000313" key="7">
    <source>
        <dbReference type="Proteomes" id="UP000240542"/>
    </source>
</evidence>
<keyword evidence="2 5" id="KW-0812">Transmembrane</keyword>
<accession>A0A2P8D5A9</accession>
<reference evidence="6 7" key="1">
    <citation type="submission" date="2018-03" db="EMBL/GenBank/DDBJ databases">
        <title>Genomic Encyclopedia of Archaeal and Bacterial Type Strains, Phase II (KMG-II): from individual species to whole genera.</title>
        <authorList>
            <person name="Goeker M."/>
        </authorList>
    </citation>
    <scope>NUCLEOTIDE SEQUENCE [LARGE SCALE GENOMIC DNA]</scope>
    <source>
        <strain evidence="6 7">DSM 45312</strain>
    </source>
</reference>
<feature type="transmembrane region" description="Helical" evidence="5">
    <location>
        <begin position="97"/>
        <end position="117"/>
    </location>
</feature>
<keyword evidence="3 5" id="KW-1133">Transmembrane helix</keyword>
<gene>
    <name evidence="6" type="ORF">CLV63_118143</name>
</gene>
<feature type="transmembrane region" description="Helical" evidence="5">
    <location>
        <begin position="20"/>
        <end position="36"/>
    </location>
</feature>